<dbReference type="FunFam" id="3.30.565.10:FF:000010">
    <property type="entry name" value="Sensor histidine kinase RcsC"/>
    <property type="match status" value="1"/>
</dbReference>
<feature type="domain" description="Response regulatory" evidence="14">
    <location>
        <begin position="1114"/>
        <end position="1227"/>
    </location>
</feature>
<gene>
    <name evidence="15" type="ORF">ON006_07540</name>
</gene>
<dbReference type="Pfam" id="PF07495">
    <property type="entry name" value="Y_Y_Y"/>
    <property type="match status" value="1"/>
</dbReference>
<dbReference type="PROSITE" id="PS50110">
    <property type="entry name" value="RESPONSE_REGULATORY"/>
    <property type="match status" value="2"/>
</dbReference>
<evidence type="ECO:0000313" key="15">
    <source>
        <dbReference type="EMBL" id="WAC13803.1"/>
    </source>
</evidence>
<sequence length="1392" mass="156266">MRPIVCGVVVCFFLISLTASFAQPQNPKFRRLTTDQGLSQSHVSSILKDRKGFMWFASEDGLNKYDGYKFTHYKHDPENENTITDSFVLDLLEDKNGTLWVATERGLDRLDSEKDRFVHYSYGGVRMSVNTLFSDSKNRLWLGTDRGLLLFNPQESTFKLYQQQYRESKGRYDFITSIAEDKKGILWVGTEGGLFQLDAAKGNLIEYKGLPGRKDDIGTDWIKALHVDRNGNLWVGTHGNGLSRFNFAENSFHNFLYDPRDPSSVAHNDILSFMEQKNGDLWVGTENGGISVFSPRSQRFTTYVNDVNDASSLSNNSVYCIYQDDAQNIWIGTYAGGVNFLPKFGPKFESYTQKVNTPNSLSNNTVLSICGDSKGDNIWIGTDGGGLNLFNRKTKSFSFFRHNDKDPGSISNDYVISIVWLNEDMLALGFHNGGFDLFNVKTGRSIHHLPKENDSNSLSISDVNNLFTDRDGNLWIGTWKGGLNFYDVKNKIFRRFRHQPSDKNSLSADIVTTVFQDKKGDIWVGTFNGLNLMNSARTGFKHYQSDPNDPSSISNDNVQSIIEGEDGNLWLGTVGGGICYFNRSTQKFTSFTEKNGLASNVVFAIQKDKNNHLWLSTNRGISRFNPKNKAFRNFGISDGLPGNEFRDNSRFRASDGELFFGGINGFITFYPDSLQFNDFVPPVYLTDLLIFNKQASITNEDRTVRKQIGEAKTITLDYSQSVITFEFAALNFNIPEKNQYAYKLEGFDKDWNYSGNKRTATYTNLDPATYVFLVKGSNNDGLWNTKGVAVTLIVRPPFWLTWWFKLASALAVIGLTAAFYNVRTYTIRKQKRDLEKQIHERTTQLEHSILEEKKAVQKAELANSAKSSFLATVSHEIRTPMNGVIGLASLLSETELTDEQRNFTESIRSSGEDLLRVINDILDFSKIESGNMELEEGEFNLRHCVEEVMDLFAGRVGESPVELLYQIDAAVPAIIVGDRLRLGQILKNLIGNAVKFTRQGEIFLKVKNLSSDDKNILNLGFDISDTGIGVAPDKLDRLFKPFSQVDSSTTRQYGGTGLGLVICEKLVRLMGGAMRVESKPGKGSNFHFSVMVGKSEEVPASELDFTGAVPDQSKILIVDDYENSLHLLKDQLDAWQFKTVVASSGKEARAILSQTNDINLVMTDLVMPEMSGMQLADYIHETYPHIPVVLLTAPGASISNNNSGSVRTVLTKPVKQQLLLKMVVSELGRHRNGALTANTEHDVPKKKLHSDFAVNYPLSILVAEDNKVNQIVIMNTLSKLGYRAEMVMNGLEALDRVTENTYDVVLMDMQMPVMDGLEATRLIKRHHPVNPYIIALTANALQQDKDKCFEAGMDDYISKPVNLEELMVLLEKWSAKLKTPAHNAAHNNARIW</sequence>
<evidence type="ECO:0000256" key="4">
    <source>
        <dbReference type="ARBA" id="ARBA00022679"/>
    </source>
</evidence>
<dbReference type="SUPFAM" id="SSF55874">
    <property type="entry name" value="ATPase domain of HSP90 chaperone/DNA topoisomerase II/histidine kinase"/>
    <property type="match status" value="1"/>
</dbReference>
<evidence type="ECO:0000256" key="2">
    <source>
        <dbReference type="ARBA" id="ARBA00012438"/>
    </source>
</evidence>
<keyword evidence="4" id="KW-0808">Transferase</keyword>
<comment type="catalytic activity">
    <reaction evidence="1">
        <text>ATP + protein L-histidine = ADP + protein N-phospho-L-histidine.</text>
        <dbReference type="EC" id="2.7.13.3"/>
    </reaction>
</comment>
<keyword evidence="3 11" id="KW-0597">Phosphoprotein</keyword>
<keyword evidence="6" id="KW-0418">Kinase</keyword>
<dbReference type="Pfam" id="PF02518">
    <property type="entry name" value="HATPase_c"/>
    <property type="match status" value="1"/>
</dbReference>
<keyword evidence="16" id="KW-1185">Reference proteome</keyword>
<evidence type="ECO:0000256" key="5">
    <source>
        <dbReference type="ARBA" id="ARBA00022741"/>
    </source>
</evidence>
<dbReference type="InterPro" id="IPR011110">
    <property type="entry name" value="Reg_prop"/>
</dbReference>
<dbReference type="InterPro" id="IPR036097">
    <property type="entry name" value="HisK_dim/P_sf"/>
</dbReference>
<dbReference type="RefSeq" id="WP_244819089.1">
    <property type="nucleotide sequence ID" value="NZ_CP112998.1"/>
</dbReference>
<dbReference type="Proteomes" id="UP001164653">
    <property type="component" value="Chromosome"/>
</dbReference>
<dbReference type="InterPro" id="IPR015943">
    <property type="entry name" value="WD40/YVTN_repeat-like_dom_sf"/>
</dbReference>
<protein>
    <recommendedName>
        <fullName evidence="10">Sensory/regulatory protein RpfC</fullName>
        <ecNumber evidence="2">2.7.13.3</ecNumber>
    </recommendedName>
</protein>
<dbReference type="Pfam" id="PF07494">
    <property type="entry name" value="Reg_prop"/>
    <property type="match status" value="11"/>
</dbReference>
<keyword evidence="8" id="KW-0902">Two-component regulatory system</keyword>
<evidence type="ECO:0000259" key="14">
    <source>
        <dbReference type="PROSITE" id="PS50110"/>
    </source>
</evidence>
<dbReference type="InterPro" id="IPR011123">
    <property type="entry name" value="Y_Y_Y"/>
</dbReference>
<dbReference type="SUPFAM" id="SSF52172">
    <property type="entry name" value="CheY-like"/>
    <property type="match status" value="2"/>
</dbReference>
<evidence type="ECO:0000256" key="3">
    <source>
        <dbReference type="ARBA" id="ARBA00022553"/>
    </source>
</evidence>
<feature type="chain" id="PRO_5039283312" description="Sensory/regulatory protein RpfC" evidence="12">
    <location>
        <begin position="23"/>
        <end position="1392"/>
    </location>
</feature>
<feature type="domain" description="Response regulatory" evidence="14">
    <location>
        <begin position="1259"/>
        <end position="1374"/>
    </location>
</feature>
<feature type="modified residue" description="4-aspartylphosphate" evidence="11">
    <location>
        <position position="1308"/>
    </location>
</feature>
<dbReference type="SUPFAM" id="SSF50998">
    <property type="entry name" value="Quinoprotein alcohol dehydrogenase-like"/>
    <property type="match status" value="1"/>
</dbReference>
<dbReference type="InterPro" id="IPR036890">
    <property type="entry name" value="HATPase_C_sf"/>
</dbReference>
<dbReference type="SUPFAM" id="SSF63829">
    <property type="entry name" value="Calcium-dependent phosphotriesterase"/>
    <property type="match status" value="1"/>
</dbReference>
<evidence type="ECO:0000256" key="1">
    <source>
        <dbReference type="ARBA" id="ARBA00000085"/>
    </source>
</evidence>
<accession>A0A9E8SM57</accession>
<proteinExistence type="predicted"/>
<feature type="domain" description="Histidine kinase" evidence="13">
    <location>
        <begin position="872"/>
        <end position="1094"/>
    </location>
</feature>
<dbReference type="Gene3D" id="2.60.40.10">
    <property type="entry name" value="Immunoglobulins"/>
    <property type="match status" value="1"/>
</dbReference>
<evidence type="ECO:0000259" key="13">
    <source>
        <dbReference type="PROSITE" id="PS50109"/>
    </source>
</evidence>
<evidence type="ECO:0000256" key="11">
    <source>
        <dbReference type="PROSITE-ProRule" id="PRU00169"/>
    </source>
</evidence>
<dbReference type="KEGG" id="dpf:ON006_07540"/>
<feature type="signal peptide" evidence="12">
    <location>
        <begin position="1"/>
        <end position="22"/>
    </location>
</feature>
<dbReference type="PANTHER" id="PTHR45339:SF1">
    <property type="entry name" value="HYBRID SIGNAL TRANSDUCTION HISTIDINE KINASE J"/>
    <property type="match status" value="1"/>
</dbReference>
<dbReference type="CDD" id="cd17546">
    <property type="entry name" value="REC_hyHK_CKI1_RcsC-like"/>
    <property type="match status" value="1"/>
</dbReference>
<dbReference type="PROSITE" id="PS50109">
    <property type="entry name" value="HIS_KIN"/>
    <property type="match status" value="1"/>
</dbReference>
<dbReference type="InterPro" id="IPR003661">
    <property type="entry name" value="HisK_dim/P_dom"/>
</dbReference>
<dbReference type="FunFam" id="2.60.40.10:FF:000791">
    <property type="entry name" value="Two-component system sensor histidine kinase/response regulator"/>
    <property type="match status" value="1"/>
</dbReference>
<evidence type="ECO:0000256" key="7">
    <source>
        <dbReference type="ARBA" id="ARBA00022840"/>
    </source>
</evidence>
<comment type="subunit">
    <text evidence="9">At low DSF concentrations, interacts with RpfF.</text>
</comment>
<dbReference type="GO" id="GO:0000155">
    <property type="term" value="F:phosphorelay sensor kinase activity"/>
    <property type="evidence" value="ECO:0007669"/>
    <property type="project" value="InterPro"/>
</dbReference>
<evidence type="ECO:0000256" key="8">
    <source>
        <dbReference type="ARBA" id="ARBA00023012"/>
    </source>
</evidence>
<dbReference type="InterPro" id="IPR011006">
    <property type="entry name" value="CheY-like_superfamily"/>
</dbReference>
<evidence type="ECO:0000256" key="10">
    <source>
        <dbReference type="ARBA" id="ARBA00068150"/>
    </source>
</evidence>
<dbReference type="SMART" id="SM00387">
    <property type="entry name" value="HATPase_c"/>
    <property type="match status" value="1"/>
</dbReference>
<name>A0A9E8SM57_9BACT</name>
<dbReference type="EMBL" id="CP112998">
    <property type="protein sequence ID" value="WAC13803.1"/>
    <property type="molecule type" value="Genomic_DNA"/>
</dbReference>
<dbReference type="InterPro" id="IPR004358">
    <property type="entry name" value="Sig_transdc_His_kin-like_C"/>
</dbReference>
<dbReference type="GO" id="GO:0005524">
    <property type="term" value="F:ATP binding"/>
    <property type="evidence" value="ECO:0007669"/>
    <property type="project" value="UniProtKB-KW"/>
</dbReference>
<evidence type="ECO:0000256" key="12">
    <source>
        <dbReference type="SAM" id="SignalP"/>
    </source>
</evidence>
<dbReference type="EC" id="2.7.13.3" evidence="2"/>
<dbReference type="SUPFAM" id="SSF47384">
    <property type="entry name" value="Homodimeric domain of signal transducing histidine kinase"/>
    <property type="match status" value="1"/>
</dbReference>
<dbReference type="SMART" id="SM00388">
    <property type="entry name" value="HisKA"/>
    <property type="match status" value="1"/>
</dbReference>
<dbReference type="Pfam" id="PF00072">
    <property type="entry name" value="Response_reg"/>
    <property type="match status" value="2"/>
</dbReference>
<dbReference type="InterPro" id="IPR005467">
    <property type="entry name" value="His_kinase_dom"/>
</dbReference>
<evidence type="ECO:0000256" key="9">
    <source>
        <dbReference type="ARBA" id="ARBA00064003"/>
    </source>
</evidence>
<reference evidence="15" key="1">
    <citation type="submission" date="2022-11" db="EMBL/GenBank/DDBJ databases">
        <title>Dyadobacter pollutisoli sp. nov., isolated from plastic dumped soil.</title>
        <authorList>
            <person name="Kim J.M."/>
            <person name="Kim K.R."/>
            <person name="Lee J.K."/>
            <person name="Hao L."/>
            <person name="Jeon C.O."/>
        </authorList>
    </citation>
    <scope>NUCLEOTIDE SEQUENCE</scope>
    <source>
        <strain evidence="15">U1</strain>
    </source>
</reference>
<dbReference type="CDD" id="cd00082">
    <property type="entry name" value="HisKA"/>
    <property type="match status" value="1"/>
</dbReference>
<dbReference type="CDD" id="cd00156">
    <property type="entry name" value="REC"/>
    <property type="match status" value="1"/>
</dbReference>
<dbReference type="Gene3D" id="1.10.287.130">
    <property type="match status" value="1"/>
</dbReference>
<organism evidence="15 16">
    <name type="scientific">Dyadobacter pollutisoli</name>
    <dbReference type="NCBI Taxonomy" id="2910158"/>
    <lineage>
        <taxon>Bacteria</taxon>
        <taxon>Pseudomonadati</taxon>
        <taxon>Bacteroidota</taxon>
        <taxon>Cytophagia</taxon>
        <taxon>Cytophagales</taxon>
        <taxon>Spirosomataceae</taxon>
        <taxon>Dyadobacter</taxon>
    </lineage>
</organism>
<evidence type="ECO:0000256" key="6">
    <source>
        <dbReference type="ARBA" id="ARBA00022777"/>
    </source>
</evidence>
<dbReference type="FunFam" id="1.10.287.130:FF:000002">
    <property type="entry name" value="Two-component osmosensing histidine kinase"/>
    <property type="match status" value="1"/>
</dbReference>
<dbReference type="Pfam" id="PF00512">
    <property type="entry name" value="HisKA"/>
    <property type="match status" value="1"/>
</dbReference>
<keyword evidence="5" id="KW-0547">Nucleotide-binding</keyword>
<feature type="modified residue" description="4-aspartylphosphate" evidence="11">
    <location>
        <position position="1164"/>
    </location>
</feature>
<dbReference type="PANTHER" id="PTHR45339">
    <property type="entry name" value="HYBRID SIGNAL TRANSDUCTION HISTIDINE KINASE J"/>
    <property type="match status" value="1"/>
</dbReference>
<dbReference type="Gene3D" id="3.30.565.10">
    <property type="entry name" value="Histidine kinase-like ATPase, C-terminal domain"/>
    <property type="match status" value="1"/>
</dbReference>
<dbReference type="InterPro" id="IPR013783">
    <property type="entry name" value="Ig-like_fold"/>
</dbReference>
<keyword evidence="7" id="KW-0067">ATP-binding</keyword>
<dbReference type="InterPro" id="IPR001789">
    <property type="entry name" value="Sig_transdc_resp-reg_receiver"/>
</dbReference>
<dbReference type="InterPro" id="IPR003594">
    <property type="entry name" value="HATPase_dom"/>
</dbReference>
<evidence type="ECO:0000313" key="16">
    <source>
        <dbReference type="Proteomes" id="UP001164653"/>
    </source>
</evidence>
<keyword evidence="12" id="KW-0732">Signal</keyword>
<dbReference type="PRINTS" id="PR00344">
    <property type="entry name" value="BCTRLSENSOR"/>
</dbReference>
<dbReference type="Gene3D" id="2.130.10.10">
    <property type="entry name" value="YVTN repeat-like/Quinoprotein amine dehydrogenase"/>
    <property type="match status" value="2"/>
</dbReference>
<dbReference type="CDD" id="cd16922">
    <property type="entry name" value="HATPase_EvgS-ArcB-TorS-like"/>
    <property type="match status" value="1"/>
</dbReference>
<dbReference type="Gene3D" id="3.40.50.2300">
    <property type="match status" value="2"/>
</dbReference>
<dbReference type="SMART" id="SM00448">
    <property type="entry name" value="REC"/>
    <property type="match status" value="2"/>
</dbReference>
<dbReference type="InterPro" id="IPR011047">
    <property type="entry name" value="Quinoprotein_ADH-like_sf"/>
</dbReference>